<dbReference type="AlphaFoldDB" id="A0A0F9AR74"/>
<accession>A0A0F9AR74</accession>
<gene>
    <name evidence="1" type="ORF">LCGC14_2619010</name>
</gene>
<dbReference type="EMBL" id="LAZR01044647">
    <property type="protein sequence ID" value="KKL04142.1"/>
    <property type="molecule type" value="Genomic_DNA"/>
</dbReference>
<reference evidence="1" key="1">
    <citation type="journal article" date="2015" name="Nature">
        <title>Complex archaea that bridge the gap between prokaryotes and eukaryotes.</title>
        <authorList>
            <person name="Spang A."/>
            <person name="Saw J.H."/>
            <person name="Jorgensen S.L."/>
            <person name="Zaremba-Niedzwiedzka K."/>
            <person name="Martijn J."/>
            <person name="Lind A.E."/>
            <person name="van Eijk R."/>
            <person name="Schleper C."/>
            <person name="Guy L."/>
            <person name="Ettema T.J."/>
        </authorList>
    </citation>
    <scope>NUCLEOTIDE SEQUENCE</scope>
</reference>
<organism evidence="1">
    <name type="scientific">marine sediment metagenome</name>
    <dbReference type="NCBI Taxonomy" id="412755"/>
    <lineage>
        <taxon>unclassified sequences</taxon>
        <taxon>metagenomes</taxon>
        <taxon>ecological metagenomes</taxon>
    </lineage>
</organism>
<proteinExistence type="predicted"/>
<protein>
    <submittedName>
        <fullName evidence="1">Uncharacterized protein</fullName>
    </submittedName>
</protein>
<name>A0A0F9AR74_9ZZZZ</name>
<evidence type="ECO:0000313" key="1">
    <source>
        <dbReference type="EMBL" id="KKL04142.1"/>
    </source>
</evidence>
<sequence>MRRFKAKAYLETQQIGHISLENMPDGLKDKRFMEGIFGIQVAEDGRVWICIDGFAFIRFSPHPDGRMCT</sequence>
<comment type="caution">
    <text evidence="1">The sequence shown here is derived from an EMBL/GenBank/DDBJ whole genome shotgun (WGS) entry which is preliminary data.</text>
</comment>